<evidence type="ECO:0000313" key="11">
    <source>
        <dbReference type="EMBL" id="PVZ07744.1"/>
    </source>
</evidence>
<protein>
    <submittedName>
        <fullName evidence="11">Type VII secretion protein EccB</fullName>
    </submittedName>
</protein>
<dbReference type="PANTHER" id="PTHR40765">
    <property type="entry name" value="ESX-2 SECRETION SYSTEM ATPASE ECCB2"/>
    <property type="match status" value="1"/>
</dbReference>
<evidence type="ECO:0000313" key="12">
    <source>
        <dbReference type="Proteomes" id="UP000245639"/>
    </source>
</evidence>
<comment type="similarity">
    <text evidence="2">Belongs to the EccB family.</text>
</comment>
<evidence type="ECO:0000256" key="8">
    <source>
        <dbReference type="ARBA" id="ARBA00022989"/>
    </source>
</evidence>
<evidence type="ECO:0000256" key="3">
    <source>
        <dbReference type="ARBA" id="ARBA00022475"/>
    </source>
</evidence>
<gene>
    <name evidence="11" type="ORF">C8D89_111115</name>
</gene>
<evidence type="ECO:0000256" key="1">
    <source>
        <dbReference type="ARBA" id="ARBA00004162"/>
    </source>
</evidence>
<evidence type="ECO:0000256" key="10">
    <source>
        <dbReference type="SAM" id="Phobius"/>
    </source>
</evidence>
<feature type="transmembrane region" description="Helical" evidence="10">
    <location>
        <begin position="43"/>
        <end position="64"/>
    </location>
</feature>
<dbReference type="RefSeq" id="WP_116709802.1">
    <property type="nucleotide sequence ID" value="NZ_QEKW01000011.1"/>
</dbReference>
<keyword evidence="5" id="KW-0547">Nucleotide-binding</keyword>
<dbReference type="Gene3D" id="2.40.50.910">
    <property type="entry name" value="Type VII secretion system EccB, repeat 3 domain"/>
    <property type="match status" value="1"/>
</dbReference>
<keyword evidence="7" id="KW-0067">ATP-binding</keyword>
<dbReference type="GO" id="GO:0005576">
    <property type="term" value="C:extracellular region"/>
    <property type="evidence" value="ECO:0007669"/>
    <property type="project" value="TreeGrafter"/>
</dbReference>
<evidence type="ECO:0000256" key="7">
    <source>
        <dbReference type="ARBA" id="ARBA00022840"/>
    </source>
</evidence>
<keyword evidence="3" id="KW-1003">Cell membrane</keyword>
<dbReference type="EMBL" id="QEKW01000011">
    <property type="protein sequence ID" value="PVZ07744.1"/>
    <property type="molecule type" value="Genomic_DNA"/>
</dbReference>
<evidence type="ECO:0000256" key="9">
    <source>
        <dbReference type="ARBA" id="ARBA00023136"/>
    </source>
</evidence>
<dbReference type="GO" id="GO:0016787">
    <property type="term" value="F:hydrolase activity"/>
    <property type="evidence" value="ECO:0007669"/>
    <property type="project" value="UniProtKB-KW"/>
</dbReference>
<proteinExistence type="inferred from homology"/>
<keyword evidence="8 10" id="KW-1133">Transmembrane helix</keyword>
<dbReference type="GO" id="GO:0005524">
    <property type="term" value="F:ATP binding"/>
    <property type="evidence" value="ECO:0007669"/>
    <property type="project" value="UniProtKB-KW"/>
</dbReference>
<comment type="caution">
    <text evidence="11">The sequence shown here is derived from an EMBL/GenBank/DDBJ whole genome shotgun (WGS) entry which is preliminary data.</text>
</comment>
<dbReference type="Gene3D" id="3.30.2390.20">
    <property type="entry name" value="Type VII secretion system EccB, repeat 1 domain"/>
    <property type="match status" value="1"/>
</dbReference>
<dbReference type="InterPro" id="IPR007795">
    <property type="entry name" value="T7SS_EccB"/>
</dbReference>
<comment type="subcellular location">
    <subcellularLocation>
        <location evidence="1">Cell membrane</location>
        <topology evidence="1">Single-pass membrane protein</topology>
    </subcellularLocation>
</comment>
<reference evidence="11 12" key="1">
    <citation type="submission" date="2018-04" db="EMBL/GenBank/DDBJ databases">
        <title>Genomic Encyclopedia of Type Strains, Phase IV (KMG-IV): sequencing the most valuable type-strain genomes for metagenomic binning, comparative biology and taxonomic classification.</title>
        <authorList>
            <person name="Goeker M."/>
        </authorList>
    </citation>
    <scope>NUCLEOTIDE SEQUENCE [LARGE SCALE GENOMIC DNA]</scope>
    <source>
        <strain evidence="11 12">DSM 45771</strain>
    </source>
</reference>
<keyword evidence="9 10" id="KW-0472">Membrane</keyword>
<sequence>MPAPTTTSDQVHAHRFGSRRLQSALVRRQAVPGADPLRSQTRATLAGVVVAALALGVAAVWGLLDRPTDWRSAGIVVAERSGALYVVVHGPDRLVPVPNLASARLVLAGLAAAGGPAGDPAPVEVSETDIAGAPRERGVGIVDAPPLPPAGAPVPPVWSVCDTGSPRPGAARPWEQPRVWTTVLAGSSAPARPLDPGRGLLLRDRFDGTWLVHDGVRSRLDLRDPAVVVAFDLAGQLPRPVSTSLLNTLVEGPPVTAPVIAGRGEVPPGGLLAGEPVGGVVRLVGPGTPDRSYVVQREGVQEVPEVVARLVRLSDPDRARAATPAPVVSPGQLRPLGTARGIAVSTYPDPVPRAVPMAEAPTTCASADGAGPVLLTVGTSPPATATTPVTLAQADGSGDRVDAVSVPGGGVTVRAVPVGRPDAPGSPTVISGSGTASAVPDPGTATALGLGEVFPPAPEAVVGLLPAGPVLTVADALTPLPAG</sequence>
<evidence type="ECO:0000256" key="5">
    <source>
        <dbReference type="ARBA" id="ARBA00022741"/>
    </source>
</evidence>
<dbReference type="InterPro" id="IPR042485">
    <property type="entry name" value="T7SS_EccB_R3"/>
</dbReference>
<evidence type="ECO:0000256" key="4">
    <source>
        <dbReference type="ARBA" id="ARBA00022692"/>
    </source>
</evidence>
<keyword evidence="4 10" id="KW-0812">Transmembrane</keyword>
<dbReference type="InterPro" id="IPR044857">
    <property type="entry name" value="T7SS_EccB_R1"/>
</dbReference>
<dbReference type="PANTHER" id="PTHR40765:SF2">
    <property type="entry name" value="ESX-2 SECRETION SYSTEM ATPASE ECCB2"/>
    <property type="match status" value="1"/>
</dbReference>
<dbReference type="GO" id="GO:0005886">
    <property type="term" value="C:plasma membrane"/>
    <property type="evidence" value="ECO:0007669"/>
    <property type="project" value="UniProtKB-SubCell"/>
</dbReference>
<name>A0A2U1F6F4_9PSEU</name>
<evidence type="ECO:0000256" key="2">
    <source>
        <dbReference type="ARBA" id="ARBA00008149"/>
    </source>
</evidence>
<dbReference type="Pfam" id="PF05108">
    <property type="entry name" value="T7SS_ESX1_EccB"/>
    <property type="match status" value="1"/>
</dbReference>
<keyword evidence="6" id="KW-0378">Hydrolase</keyword>
<dbReference type="AlphaFoldDB" id="A0A2U1F6F4"/>
<organism evidence="11 12">
    <name type="scientific">Actinomycetospora cinnamomea</name>
    <dbReference type="NCBI Taxonomy" id="663609"/>
    <lineage>
        <taxon>Bacteria</taxon>
        <taxon>Bacillati</taxon>
        <taxon>Actinomycetota</taxon>
        <taxon>Actinomycetes</taxon>
        <taxon>Pseudonocardiales</taxon>
        <taxon>Pseudonocardiaceae</taxon>
        <taxon>Actinomycetospora</taxon>
    </lineage>
</organism>
<keyword evidence="12" id="KW-1185">Reference proteome</keyword>
<dbReference type="NCBIfam" id="TIGR03919">
    <property type="entry name" value="T7SS_EccB"/>
    <property type="match status" value="1"/>
</dbReference>
<dbReference type="Proteomes" id="UP000245639">
    <property type="component" value="Unassembled WGS sequence"/>
</dbReference>
<dbReference type="OrthoDB" id="3847604at2"/>
<accession>A0A2U1F6F4</accession>
<evidence type="ECO:0000256" key="6">
    <source>
        <dbReference type="ARBA" id="ARBA00022801"/>
    </source>
</evidence>